<keyword evidence="1" id="KW-0472">Membrane</keyword>
<evidence type="ECO:0000313" key="2">
    <source>
        <dbReference type="EMBL" id="EEA89974.1"/>
    </source>
</evidence>
<dbReference type="HOGENOM" id="CLU_085024_0_0_11"/>
<sequence length="280" mass="30657">MMLLRALRVDLKVGLHGILPVLLGLSMVSVSCLIVAYTRVDAVGSVDVAELTFADNIALIFAGSLPFEYRPGVMFVPPLGWTLLSMLVLYASLSYPYRDLMGFGQQVLVRENSRVTWLLSKCIWVALTCLLGCTIIVLVAAIWTLVQGQGLTTVLHSDALYLAAMLMGPFKADMLDGAGFMLCIVVVLCSLSLLQLFLSIFLRPSISFLSMILLLIASAYAQTWYLPGNYLMFVRWGGFVEGGVDMWVGMMLCLGVALVFGVVGFGYFCKMDLVDREMAA</sequence>
<protein>
    <submittedName>
        <fullName evidence="2">Uncharacterized protein</fullName>
    </submittedName>
</protein>
<dbReference type="STRING" id="445975.COLSTE_01847"/>
<feature type="transmembrane region" description="Helical" evidence="1">
    <location>
        <begin position="79"/>
        <end position="97"/>
    </location>
</feature>
<dbReference type="Proteomes" id="UP000003560">
    <property type="component" value="Unassembled WGS sequence"/>
</dbReference>
<dbReference type="AlphaFoldDB" id="B6GCM4"/>
<feature type="transmembrane region" description="Helical" evidence="1">
    <location>
        <begin position="208"/>
        <end position="226"/>
    </location>
</feature>
<evidence type="ECO:0000256" key="1">
    <source>
        <dbReference type="SAM" id="Phobius"/>
    </source>
</evidence>
<dbReference type="GeneID" id="98003521"/>
<evidence type="ECO:0000313" key="3">
    <source>
        <dbReference type="Proteomes" id="UP000003560"/>
    </source>
</evidence>
<dbReference type="EMBL" id="ABXJ01000107">
    <property type="protein sequence ID" value="EEA89974.1"/>
    <property type="molecule type" value="Genomic_DNA"/>
</dbReference>
<dbReference type="OrthoDB" id="3194859at2"/>
<keyword evidence="1" id="KW-1133">Transmembrane helix</keyword>
<feature type="transmembrane region" description="Helical" evidence="1">
    <location>
        <begin position="118"/>
        <end position="146"/>
    </location>
</feature>
<dbReference type="eggNOG" id="ENOG50329A3">
    <property type="taxonomic scope" value="Bacteria"/>
</dbReference>
<feature type="transmembrane region" description="Helical" evidence="1">
    <location>
        <begin position="178"/>
        <end position="201"/>
    </location>
</feature>
<keyword evidence="3" id="KW-1185">Reference proteome</keyword>
<keyword evidence="1" id="KW-0812">Transmembrane</keyword>
<reference evidence="2 3" key="2">
    <citation type="submission" date="2008-10" db="EMBL/GenBank/DDBJ databases">
        <authorList>
            <person name="Fulton L."/>
            <person name="Clifton S."/>
            <person name="Fulton B."/>
            <person name="Xu J."/>
            <person name="Minx P."/>
            <person name="Pepin K.H."/>
            <person name="Johnson M."/>
            <person name="Thiruvilangam P."/>
            <person name="Bhonagiri V."/>
            <person name="Nash W.E."/>
            <person name="Mardis E.R."/>
            <person name="Wilson R.K."/>
        </authorList>
    </citation>
    <scope>NUCLEOTIDE SEQUENCE [LARGE SCALE GENOMIC DNA]</scope>
    <source>
        <strain evidence="2 3">DSM 13279</strain>
    </source>
</reference>
<dbReference type="RefSeq" id="WP_006721481.1">
    <property type="nucleotide sequence ID" value="NZ_CP085935.1"/>
</dbReference>
<feature type="transmembrane region" description="Helical" evidence="1">
    <location>
        <begin position="15"/>
        <end position="36"/>
    </location>
</feature>
<accession>B6GCM4</accession>
<comment type="caution">
    <text evidence="2">The sequence shown here is derived from an EMBL/GenBank/DDBJ whole genome shotgun (WGS) entry which is preliminary data.</text>
</comment>
<proteinExistence type="predicted"/>
<dbReference type="PROSITE" id="PS51257">
    <property type="entry name" value="PROKAR_LIPOPROTEIN"/>
    <property type="match status" value="1"/>
</dbReference>
<feature type="transmembrane region" description="Helical" evidence="1">
    <location>
        <begin position="246"/>
        <end position="268"/>
    </location>
</feature>
<gene>
    <name evidence="2" type="ORF">COLSTE_01847</name>
</gene>
<name>B6GCM4_9ACTN</name>
<organism evidence="2 3">
    <name type="scientific">Collinsella stercoris DSM 13279</name>
    <dbReference type="NCBI Taxonomy" id="445975"/>
    <lineage>
        <taxon>Bacteria</taxon>
        <taxon>Bacillati</taxon>
        <taxon>Actinomycetota</taxon>
        <taxon>Coriobacteriia</taxon>
        <taxon>Coriobacteriales</taxon>
        <taxon>Coriobacteriaceae</taxon>
        <taxon>Collinsella</taxon>
    </lineage>
</organism>
<reference evidence="2 3" key="1">
    <citation type="submission" date="2008-10" db="EMBL/GenBank/DDBJ databases">
        <title>Draft genome sequence of Collinsella stercoris (DSM 13279).</title>
        <authorList>
            <person name="Sudarsanam P."/>
            <person name="Ley R."/>
            <person name="Guruge J."/>
            <person name="Turnbaugh P.J."/>
            <person name="Mahowald M."/>
            <person name="Liep D."/>
            <person name="Gordon J."/>
        </authorList>
    </citation>
    <scope>NUCLEOTIDE SEQUENCE [LARGE SCALE GENOMIC DNA]</scope>
    <source>
        <strain evidence="2 3">DSM 13279</strain>
    </source>
</reference>